<dbReference type="Proteomes" id="UP001565435">
    <property type="component" value="Unassembled WGS sequence"/>
</dbReference>
<reference evidence="1 2" key="1">
    <citation type="submission" date="2024-07" db="EMBL/GenBank/DDBJ databases">
        <title>Mealworm larvae gut microbial communities from Newark, Delaware, USA.</title>
        <authorList>
            <person name="Blenner M."/>
        </authorList>
    </citation>
    <scope>NUCLEOTIDE SEQUENCE [LARGE SCALE GENOMIC DNA]</scope>
    <source>
        <strain evidence="1 2">UD i117</strain>
    </source>
</reference>
<name>A0ABV4EEW8_BREEP</name>
<evidence type="ECO:0000313" key="2">
    <source>
        <dbReference type="Proteomes" id="UP001565435"/>
    </source>
</evidence>
<organism evidence="1 2">
    <name type="scientific">Brevibacterium epidermidis</name>
    <dbReference type="NCBI Taxonomy" id="1698"/>
    <lineage>
        <taxon>Bacteria</taxon>
        <taxon>Bacillati</taxon>
        <taxon>Actinomycetota</taxon>
        <taxon>Actinomycetes</taxon>
        <taxon>Micrococcales</taxon>
        <taxon>Brevibacteriaceae</taxon>
        <taxon>Brevibacterium</taxon>
    </lineage>
</organism>
<gene>
    <name evidence="1" type="ORF">ABH903_000060</name>
</gene>
<comment type="caution">
    <text evidence="1">The sequence shown here is derived from an EMBL/GenBank/DDBJ whole genome shotgun (WGS) entry which is preliminary data.</text>
</comment>
<keyword evidence="2" id="KW-1185">Reference proteome</keyword>
<evidence type="ECO:0000313" key="1">
    <source>
        <dbReference type="EMBL" id="MEY9257057.1"/>
    </source>
</evidence>
<sequence length="36" mass="3692">MRSRILTAGLLGGAGRAVISVAADMDALEESRADDC</sequence>
<dbReference type="EMBL" id="JBGBYS010000001">
    <property type="protein sequence ID" value="MEY9257057.1"/>
    <property type="molecule type" value="Genomic_DNA"/>
</dbReference>
<proteinExistence type="predicted"/>
<accession>A0ABV4EEW8</accession>
<protein>
    <submittedName>
        <fullName evidence="1">Uncharacterized protein</fullName>
    </submittedName>
</protein>